<keyword evidence="1" id="KW-0732">Signal</keyword>
<name>A0AAE0HRV9_9PEZI</name>
<organism evidence="2 4">
    <name type="scientific">Apodospora peruviana</name>
    <dbReference type="NCBI Taxonomy" id="516989"/>
    <lineage>
        <taxon>Eukaryota</taxon>
        <taxon>Fungi</taxon>
        <taxon>Dikarya</taxon>
        <taxon>Ascomycota</taxon>
        <taxon>Pezizomycotina</taxon>
        <taxon>Sordariomycetes</taxon>
        <taxon>Sordariomycetidae</taxon>
        <taxon>Sordariales</taxon>
        <taxon>Lasiosphaeriaceae</taxon>
        <taxon>Apodospora</taxon>
    </lineage>
</organism>
<keyword evidence="4" id="KW-1185">Reference proteome</keyword>
<dbReference type="Proteomes" id="UP001283341">
    <property type="component" value="Unassembled WGS sequence"/>
</dbReference>
<evidence type="ECO:0000313" key="3">
    <source>
        <dbReference type="EMBL" id="KAK3331237.1"/>
    </source>
</evidence>
<dbReference type="AlphaFoldDB" id="A0AAE0HRV9"/>
<reference evidence="2" key="2">
    <citation type="submission" date="2023-06" db="EMBL/GenBank/DDBJ databases">
        <authorList>
            <consortium name="Lawrence Berkeley National Laboratory"/>
            <person name="Haridas S."/>
            <person name="Hensen N."/>
            <person name="Bonometti L."/>
            <person name="Westerberg I."/>
            <person name="Brannstrom I.O."/>
            <person name="Guillou S."/>
            <person name="Cros-Aarteil S."/>
            <person name="Calhoun S."/>
            <person name="Kuo A."/>
            <person name="Mondo S."/>
            <person name="Pangilinan J."/>
            <person name="Riley R."/>
            <person name="Labutti K."/>
            <person name="Andreopoulos B."/>
            <person name="Lipzen A."/>
            <person name="Chen C."/>
            <person name="Yanf M."/>
            <person name="Daum C."/>
            <person name="Ng V."/>
            <person name="Clum A."/>
            <person name="Steindorff A."/>
            <person name="Ohm R."/>
            <person name="Martin F."/>
            <person name="Silar P."/>
            <person name="Natvig D."/>
            <person name="Lalanne C."/>
            <person name="Gautier V."/>
            <person name="Ament-Velasquez S.L."/>
            <person name="Kruys A."/>
            <person name="Hutchinson M.I."/>
            <person name="Powell A.J."/>
            <person name="Barry K."/>
            <person name="Miller A.N."/>
            <person name="Grigoriev I.V."/>
            <person name="Debuchy R."/>
            <person name="Gladieux P."/>
            <person name="Thoren M.H."/>
            <person name="Johannesson H."/>
        </authorList>
    </citation>
    <scope>NUCLEOTIDE SEQUENCE</scope>
    <source>
        <strain evidence="2">CBS 118394</strain>
    </source>
</reference>
<accession>A0AAE0HRV9</accession>
<protein>
    <recommendedName>
        <fullName evidence="5">AA1-like domain-containing protein</fullName>
    </recommendedName>
</protein>
<comment type="caution">
    <text evidence="2">The sequence shown here is derived from an EMBL/GenBank/DDBJ whole genome shotgun (WGS) entry which is preliminary data.</text>
</comment>
<reference evidence="2" key="1">
    <citation type="journal article" date="2023" name="Mol. Phylogenet. Evol.">
        <title>Genome-scale phylogeny and comparative genomics of the fungal order Sordariales.</title>
        <authorList>
            <person name="Hensen N."/>
            <person name="Bonometti L."/>
            <person name="Westerberg I."/>
            <person name="Brannstrom I.O."/>
            <person name="Guillou S."/>
            <person name="Cros-Aarteil S."/>
            <person name="Calhoun S."/>
            <person name="Haridas S."/>
            <person name="Kuo A."/>
            <person name="Mondo S."/>
            <person name="Pangilinan J."/>
            <person name="Riley R."/>
            <person name="LaButti K."/>
            <person name="Andreopoulos B."/>
            <person name="Lipzen A."/>
            <person name="Chen C."/>
            <person name="Yan M."/>
            <person name="Daum C."/>
            <person name="Ng V."/>
            <person name="Clum A."/>
            <person name="Steindorff A."/>
            <person name="Ohm R.A."/>
            <person name="Martin F."/>
            <person name="Silar P."/>
            <person name="Natvig D.O."/>
            <person name="Lalanne C."/>
            <person name="Gautier V."/>
            <person name="Ament-Velasquez S.L."/>
            <person name="Kruys A."/>
            <person name="Hutchinson M.I."/>
            <person name="Powell A.J."/>
            <person name="Barry K."/>
            <person name="Miller A.N."/>
            <person name="Grigoriev I.V."/>
            <person name="Debuchy R."/>
            <person name="Gladieux P."/>
            <person name="Hiltunen Thoren M."/>
            <person name="Johannesson H."/>
        </authorList>
    </citation>
    <scope>NUCLEOTIDE SEQUENCE</scope>
    <source>
        <strain evidence="2">CBS 118394</strain>
    </source>
</reference>
<dbReference type="EMBL" id="JAUEDM010000026">
    <property type="protein sequence ID" value="KAK3311773.1"/>
    <property type="molecule type" value="Genomic_DNA"/>
</dbReference>
<dbReference type="EMBL" id="JAUEDM010000001">
    <property type="protein sequence ID" value="KAK3331237.1"/>
    <property type="molecule type" value="Genomic_DNA"/>
</dbReference>
<feature type="chain" id="PRO_5042442697" description="AA1-like domain-containing protein" evidence="1">
    <location>
        <begin position="18"/>
        <end position="189"/>
    </location>
</feature>
<feature type="signal peptide" evidence="1">
    <location>
        <begin position="1"/>
        <end position="17"/>
    </location>
</feature>
<evidence type="ECO:0000313" key="2">
    <source>
        <dbReference type="EMBL" id="KAK3311773.1"/>
    </source>
</evidence>
<evidence type="ECO:0000256" key="1">
    <source>
        <dbReference type="SAM" id="SignalP"/>
    </source>
</evidence>
<gene>
    <name evidence="3" type="ORF">B0H66DRAFT_636143</name>
    <name evidence="2" type="ORF">B0H66DRAFT_644951</name>
</gene>
<sequence length="189" mass="20151">MVLLTTAFAAILGLATASPLLATDLTKRGQNTCTVDSFANTTTFVLKEYQVDTVKNGSTTQTIATMSVENPGSGDTYRLFQIPITTGGGTWSVCRAGPEPLPSQLVRCQYLIERPSHTIGFRFQWYCGSSTDAGKLVLFDATVVGELPTEVCVARDGTGGVTQSCALPATPLPLEVENIYWEDADTATS</sequence>
<evidence type="ECO:0008006" key="5">
    <source>
        <dbReference type="Google" id="ProtNLM"/>
    </source>
</evidence>
<proteinExistence type="predicted"/>
<evidence type="ECO:0000313" key="4">
    <source>
        <dbReference type="Proteomes" id="UP001283341"/>
    </source>
</evidence>